<organism evidence="1 2">
    <name type="scientific">Cryptosporidium andersoni</name>
    <dbReference type="NCBI Taxonomy" id="117008"/>
    <lineage>
        <taxon>Eukaryota</taxon>
        <taxon>Sar</taxon>
        <taxon>Alveolata</taxon>
        <taxon>Apicomplexa</taxon>
        <taxon>Conoidasida</taxon>
        <taxon>Coccidia</taxon>
        <taxon>Eucoccidiorida</taxon>
        <taxon>Eimeriorina</taxon>
        <taxon>Cryptosporidiidae</taxon>
        <taxon>Cryptosporidium</taxon>
    </lineage>
</organism>
<accession>A0A1J4MTG1</accession>
<dbReference type="RefSeq" id="XP_067069318.1">
    <property type="nucleotide sequence ID" value="XM_067211866.1"/>
</dbReference>
<proteinExistence type="predicted"/>
<dbReference type="Proteomes" id="UP000186804">
    <property type="component" value="Unassembled WGS sequence"/>
</dbReference>
<reference evidence="1 2" key="1">
    <citation type="submission" date="2016-10" db="EMBL/GenBank/DDBJ databases">
        <title>Reductive evolution of mitochondrial metabolism and differential evolution of invasion-related proteins in Cryptosporidium.</title>
        <authorList>
            <person name="Liu S."/>
            <person name="Roellig D.M."/>
            <person name="Guo Y."/>
            <person name="Li N."/>
            <person name="Frace M.A."/>
            <person name="Tang K."/>
            <person name="Zhang L."/>
            <person name="Feng Y."/>
            <person name="Xiao L."/>
        </authorList>
    </citation>
    <scope>NUCLEOTIDE SEQUENCE [LARGE SCALE GENOMIC DNA]</scope>
    <source>
        <strain evidence="1">30847</strain>
    </source>
</reference>
<evidence type="ECO:0000313" key="1">
    <source>
        <dbReference type="EMBL" id="OII77472.1"/>
    </source>
</evidence>
<gene>
    <name evidence="1" type="ORF">cand_016320</name>
</gene>
<dbReference type="OrthoDB" id="10453827at2759"/>
<dbReference type="GeneID" id="92365817"/>
<keyword evidence="2" id="KW-1185">Reference proteome</keyword>
<dbReference type="EMBL" id="LRBS01000034">
    <property type="protein sequence ID" value="OII77472.1"/>
    <property type="molecule type" value="Genomic_DNA"/>
</dbReference>
<evidence type="ECO:0000313" key="2">
    <source>
        <dbReference type="Proteomes" id="UP000186804"/>
    </source>
</evidence>
<dbReference type="VEuPathDB" id="CryptoDB:cand_016320"/>
<comment type="caution">
    <text evidence="1">The sequence shown here is derived from an EMBL/GenBank/DDBJ whole genome shotgun (WGS) entry which is preliminary data.</text>
</comment>
<protein>
    <submittedName>
        <fullName evidence="1">Uncharacterized protein</fullName>
    </submittedName>
</protein>
<sequence length="136" mass="15581">MVRTLNFLYSLISLPVYEGKIKCSNNIFPAVSLHSESSHSGEISILMNFKLIDVIIIDNPEIRVLNQKFRTRKKYYSEISLNANNQEIKVNNCSGDIRVLDFNAYSIYSGRLEPPRESLNNQSYIQASIVSTKNQF</sequence>
<dbReference type="AlphaFoldDB" id="A0A1J4MTG1"/>
<name>A0A1J4MTG1_9CRYT</name>